<feature type="signal peptide" evidence="2">
    <location>
        <begin position="1"/>
        <end position="20"/>
    </location>
</feature>
<dbReference type="AlphaFoldDB" id="A0A6B0U3L4"/>
<sequence>MSGYFCTLIHGLCFLRRGLCCRFGQARRMGRHAPSTTSPSQRGRGGAGRGVARVHPFLPLRRCRSGTRAMPLLR</sequence>
<feature type="region of interest" description="Disordered" evidence="1">
    <location>
        <begin position="30"/>
        <end position="51"/>
    </location>
</feature>
<reference evidence="3" key="1">
    <citation type="submission" date="2019-12" db="EMBL/GenBank/DDBJ databases">
        <title>An insight into the sialome of adult female Ixodes ricinus ticks feeding for 6 days.</title>
        <authorList>
            <person name="Perner J."/>
            <person name="Ribeiro J.M.C."/>
        </authorList>
    </citation>
    <scope>NUCLEOTIDE SEQUENCE</scope>
    <source>
        <strain evidence="3">Semi-engorged</strain>
        <tissue evidence="3">Salivary glands</tissue>
    </source>
</reference>
<evidence type="ECO:0000256" key="1">
    <source>
        <dbReference type="SAM" id="MobiDB-lite"/>
    </source>
</evidence>
<feature type="chain" id="PRO_5025459621" description="Secreted protein" evidence="2">
    <location>
        <begin position="21"/>
        <end position="74"/>
    </location>
</feature>
<protein>
    <recommendedName>
        <fullName evidence="4">Secreted protein</fullName>
    </recommendedName>
</protein>
<dbReference type="EMBL" id="GIFC01001221">
    <property type="protein sequence ID" value="MXU83304.1"/>
    <property type="molecule type" value="Transcribed_RNA"/>
</dbReference>
<name>A0A6B0U3L4_IXORI</name>
<evidence type="ECO:0008006" key="4">
    <source>
        <dbReference type="Google" id="ProtNLM"/>
    </source>
</evidence>
<accession>A0A6B0U3L4</accession>
<proteinExistence type="predicted"/>
<keyword evidence="2" id="KW-0732">Signal</keyword>
<organism evidence="3">
    <name type="scientific">Ixodes ricinus</name>
    <name type="common">Common tick</name>
    <name type="synonym">Acarus ricinus</name>
    <dbReference type="NCBI Taxonomy" id="34613"/>
    <lineage>
        <taxon>Eukaryota</taxon>
        <taxon>Metazoa</taxon>
        <taxon>Ecdysozoa</taxon>
        <taxon>Arthropoda</taxon>
        <taxon>Chelicerata</taxon>
        <taxon>Arachnida</taxon>
        <taxon>Acari</taxon>
        <taxon>Parasitiformes</taxon>
        <taxon>Ixodida</taxon>
        <taxon>Ixodoidea</taxon>
        <taxon>Ixodidae</taxon>
        <taxon>Ixodinae</taxon>
        <taxon>Ixodes</taxon>
    </lineage>
</organism>
<evidence type="ECO:0000313" key="3">
    <source>
        <dbReference type="EMBL" id="MXU83304.1"/>
    </source>
</evidence>
<evidence type="ECO:0000256" key="2">
    <source>
        <dbReference type="SAM" id="SignalP"/>
    </source>
</evidence>